<dbReference type="EMBL" id="ATHI01000027">
    <property type="protein sequence ID" value="EPR32272.1"/>
    <property type="molecule type" value="Genomic_DNA"/>
</dbReference>
<dbReference type="RefSeq" id="WP_020887321.1">
    <property type="nucleotide sequence ID" value="NZ_ATHI01000027.1"/>
</dbReference>
<keyword evidence="2 5" id="KW-0812">Transmembrane</keyword>
<comment type="caution">
    <text evidence="7">The sequence shown here is derived from an EMBL/GenBank/DDBJ whole genome shotgun (WGS) entry which is preliminary data.</text>
</comment>
<dbReference type="Proteomes" id="UP000014975">
    <property type="component" value="Unassembled WGS sequence"/>
</dbReference>
<evidence type="ECO:0000313" key="8">
    <source>
        <dbReference type="Proteomes" id="UP000014975"/>
    </source>
</evidence>
<proteinExistence type="predicted"/>
<dbReference type="STRING" id="1121439.dsat_0624"/>
<keyword evidence="4 5" id="KW-0472">Membrane</keyword>
<feature type="transmembrane region" description="Helical" evidence="5">
    <location>
        <begin position="73"/>
        <end position="95"/>
    </location>
</feature>
<gene>
    <name evidence="7" type="ORF">dsat_0624</name>
</gene>
<name>S7T5J1_9BACT</name>
<evidence type="ECO:0000256" key="4">
    <source>
        <dbReference type="ARBA" id="ARBA00023136"/>
    </source>
</evidence>
<dbReference type="eggNOG" id="COG2259">
    <property type="taxonomic scope" value="Bacteria"/>
</dbReference>
<keyword evidence="8" id="KW-1185">Reference proteome</keyword>
<evidence type="ECO:0000256" key="5">
    <source>
        <dbReference type="SAM" id="Phobius"/>
    </source>
</evidence>
<dbReference type="AlphaFoldDB" id="S7T5J1"/>
<keyword evidence="3 5" id="KW-1133">Transmembrane helix</keyword>
<dbReference type="OrthoDB" id="5420183at2"/>
<evidence type="ECO:0000256" key="2">
    <source>
        <dbReference type="ARBA" id="ARBA00022692"/>
    </source>
</evidence>
<feature type="transmembrane region" description="Helical" evidence="5">
    <location>
        <begin position="34"/>
        <end position="52"/>
    </location>
</feature>
<evidence type="ECO:0000313" key="7">
    <source>
        <dbReference type="EMBL" id="EPR32272.1"/>
    </source>
</evidence>
<evidence type="ECO:0000259" key="6">
    <source>
        <dbReference type="Pfam" id="PF07291"/>
    </source>
</evidence>
<reference evidence="7 8" key="1">
    <citation type="journal article" date="2013" name="Genome Announc.">
        <title>Draft genome sequences for three mercury-methylating, sulfate-reducing bacteria.</title>
        <authorList>
            <person name="Brown S.D."/>
            <person name="Hurt R.A.Jr."/>
            <person name="Gilmour C.C."/>
            <person name="Elias D.A."/>
        </authorList>
    </citation>
    <scope>NUCLEOTIDE SEQUENCE [LARGE SCALE GENOMIC DNA]</scope>
    <source>
        <strain evidence="7 8">DSM 16529</strain>
    </source>
</reference>
<dbReference type="UniPathway" id="UPA00895"/>
<organism evidence="7 8">
    <name type="scientific">Alkalidesulfovibrio alkalitolerans DSM 16529</name>
    <dbReference type="NCBI Taxonomy" id="1121439"/>
    <lineage>
        <taxon>Bacteria</taxon>
        <taxon>Pseudomonadati</taxon>
        <taxon>Thermodesulfobacteriota</taxon>
        <taxon>Desulfovibrionia</taxon>
        <taxon>Desulfovibrionales</taxon>
        <taxon>Desulfovibrionaceae</taxon>
        <taxon>Alkalidesulfovibrio</taxon>
    </lineage>
</organism>
<feature type="transmembrane region" description="Helical" evidence="5">
    <location>
        <begin position="9"/>
        <end position="28"/>
    </location>
</feature>
<accession>S7T5J1</accession>
<feature type="transmembrane region" description="Helical" evidence="5">
    <location>
        <begin position="115"/>
        <end position="138"/>
    </location>
</feature>
<dbReference type="GO" id="GO:0030416">
    <property type="term" value="P:methylamine metabolic process"/>
    <property type="evidence" value="ECO:0007669"/>
    <property type="project" value="InterPro"/>
</dbReference>
<comment type="subcellular location">
    <subcellularLocation>
        <location evidence="1">Membrane</location>
        <topology evidence="1">Multi-pass membrane protein</topology>
    </subcellularLocation>
</comment>
<feature type="domain" description="Methylamine utilisation protein MauE" evidence="6">
    <location>
        <begin position="9"/>
        <end position="138"/>
    </location>
</feature>
<dbReference type="InterPro" id="IPR009908">
    <property type="entry name" value="Methylamine_util_MauE"/>
</dbReference>
<dbReference type="GO" id="GO:0016020">
    <property type="term" value="C:membrane"/>
    <property type="evidence" value="ECO:0007669"/>
    <property type="project" value="UniProtKB-SubCell"/>
</dbReference>
<dbReference type="Pfam" id="PF07291">
    <property type="entry name" value="MauE"/>
    <property type="match status" value="1"/>
</dbReference>
<sequence length="165" mass="17806">MRRVFFPKLLYLAVRLALAALFIVAGVIKLQDPRVFAVTIEAFGLVPAWLVGPASRWLPVAEIALGAALALDVRGSLGGIAAMLLLFIAIIVYALRMGLDIDCGCYGPAEPQAKAFGSLWTSLYRDLGMLAAVVWLYVARAARGFSPRNPLSPFTKTPKECPACR</sequence>
<evidence type="ECO:0000256" key="3">
    <source>
        <dbReference type="ARBA" id="ARBA00022989"/>
    </source>
</evidence>
<evidence type="ECO:0000256" key="1">
    <source>
        <dbReference type="ARBA" id="ARBA00004141"/>
    </source>
</evidence>
<protein>
    <submittedName>
        <fullName evidence="7">Methylamine utilization MauE</fullName>
    </submittedName>
</protein>
<dbReference type="PATRIC" id="fig|1121439.3.peg.1981"/>